<gene>
    <name evidence="7" type="ORF">SAMN06295933_3205</name>
</gene>
<dbReference type="Gene3D" id="1.20.120.50">
    <property type="entry name" value="Hemerythrin-like"/>
    <property type="match status" value="1"/>
</dbReference>
<dbReference type="Gene3D" id="3.30.450.20">
    <property type="entry name" value="PAS domain"/>
    <property type="match status" value="1"/>
</dbReference>
<dbReference type="InterPro" id="IPR012827">
    <property type="entry name" value="Hemerythrin_metal-bd"/>
</dbReference>
<dbReference type="InterPro" id="IPR029787">
    <property type="entry name" value="Nucleotide_cyclase"/>
</dbReference>
<dbReference type="CDD" id="cd01949">
    <property type="entry name" value="GGDEF"/>
    <property type="match status" value="1"/>
</dbReference>
<feature type="domain" description="PAC" evidence="5">
    <location>
        <begin position="78"/>
        <end position="130"/>
    </location>
</feature>
<dbReference type="FunFam" id="3.30.70.270:FF:000001">
    <property type="entry name" value="Diguanylate cyclase domain protein"/>
    <property type="match status" value="1"/>
</dbReference>
<dbReference type="NCBIfam" id="TIGR00254">
    <property type="entry name" value="GGDEF"/>
    <property type="match status" value="1"/>
</dbReference>
<evidence type="ECO:0000259" key="5">
    <source>
        <dbReference type="PROSITE" id="PS50113"/>
    </source>
</evidence>
<dbReference type="Pfam" id="PF00990">
    <property type="entry name" value="GGDEF"/>
    <property type="match status" value="1"/>
</dbReference>
<dbReference type="NCBIfam" id="TIGR02481">
    <property type="entry name" value="hemeryth_dom"/>
    <property type="match status" value="1"/>
</dbReference>
<evidence type="ECO:0000256" key="1">
    <source>
        <dbReference type="ARBA" id="ARBA00010587"/>
    </source>
</evidence>
<dbReference type="InterPro" id="IPR043128">
    <property type="entry name" value="Rev_trsase/Diguanyl_cyclase"/>
</dbReference>
<accession>A0A1X7ENR5</accession>
<sequence length="440" mass="49868">MAHDHDIFLNAFTYASIGMAIVSPGGAYLKVNKAICEILGYKETELMSMKFQDITHPDDFNESLEAIKQMLAGNIQTAQMEKRYFHKKGHLINGLLNISLVHNPDGIPRFFISQLQDITRRKQLEEELTRFAKEDFLTKIANRRYFIDHATREMTRGDRFHEPQALLMLDIDHFKDVNDTYGHDVGDTVLIALADCCKKELRSFDVLGRLGGEEFGVLLINIDSKLAHSIAERLRKGIEKLIVQTAKGPVTFTVSIGLTTFQGGGNDLESRLKLVDRALYRAKNSGRNCVVTLVHGEKNFAGDSSRTSFISLVWKKEYESGNSTIDNQHRKLFILANDLLSVIITGGPDEEVSAISRELITHTVKHFHDEDIIFRKTKFPLADEHSRIHNSLVEDMRKLVVNFQNANASTGELFDFLAGKVVAEHMLTEDKKFFPYLSDH</sequence>
<dbReference type="SMART" id="SM00086">
    <property type="entry name" value="PAC"/>
    <property type="match status" value="1"/>
</dbReference>
<dbReference type="Proteomes" id="UP000192906">
    <property type="component" value="Unassembled WGS sequence"/>
</dbReference>
<dbReference type="Gene3D" id="3.30.70.270">
    <property type="match status" value="1"/>
</dbReference>
<evidence type="ECO:0000313" key="7">
    <source>
        <dbReference type="EMBL" id="SMF36791.1"/>
    </source>
</evidence>
<dbReference type="CDD" id="cd12107">
    <property type="entry name" value="Hemerythrin"/>
    <property type="match status" value="1"/>
</dbReference>
<evidence type="ECO:0000259" key="6">
    <source>
        <dbReference type="PROSITE" id="PS50887"/>
    </source>
</evidence>
<dbReference type="InterPro" id="IPR000014">
    <property type="entry name" value="PAS"/>
</dbReference>
<dbReference type="PROSITE" id="PS50112">
    <property type="entry name" value="PAS"/>
    <property type="match status" value="1"/>
</dbReference>
<evidence type="ECO:0000256" key="3">
    <source>
        <dbReference type="ARBA" id="ARBA00023004"/>
    </source>
</evidence>
<dbReference type="InterPro" id="IPR012312">
    <property type="entry name" value="Hemerythrin-like"/>
</dbReference>
<dbReference type="InterPro" id="IPR000700">
    <property type="entry name" value="PAS-assoc_C"/>
</dbReference>
<dbReference type="SUPFAM" id="SSF55785">
    <property type="entry name" value="PYP-like sensor domain (PAS domain)"/>
    <property type="match status" value="1"/>
</dbReference>
<comment type="similarity">
    <text evidence="1">Belongs to the hemerythrin family.</text>
</comment>
<dbReference type="PANTHER" id="PTHR46663">
    <property type="entry name" value="DIGUANYLATE CYCLASE DGCT-RELATED"/>
    <property type="match status" value="1"/>
</dbReference>
<dbReference type="CDD" id="cd00130">
    <property type="entry name" value="PAS"/>
    <property type="match status" value="1"/>
</dbReference>
<dbReference type="AlphaFoldDB" id="A0A1X7ENR5"/>
<dbReference type="GO" id="GO:0003824">
    <property type="term" value="F:catalytic activity"/>
    <property type="evidence" value="ECO:0007669"/>
    <property type="project" value="UniProtKB-ARBA"/>
</dbReference>
<dbReference type="SUPFAM" id="SSF55073">
    <property type="entry name" value="Nucleotide cyclase"/>
    <property type="match status" value="1"/>
</dbReference>
<keyword evidence="8" id="KW-1185">Reference proteome</keyword>
<dbReference type="PROSITE" id="PS50887">
    <property type="entry name" value="GGDEF"/>
    <property type="match status" value="1"/>
</dbReference>
<dbReference type="InterPro" id="IPR000160">
    <property type="entry name" value="GGDEF_dom"/>
</dbReference>
<dbReference type="InterPro" id="IPR052163">
    <property type="entry name" value="DGC-Regulatory_Protein"/>
</dbReference>
<dbReference type="SMART" id="SM00267">
    <property type="entry name" value="GGDEF"/>
    <property type="match status" value="1"/>
</dbReference>
<evidence type="ECO:0000313" key="8">
    <source>
        <dbReference type="Proteomes" id="UP000192906"/>
    </source>
</evidence>
<proteinExistence type="inferred from homology"/>
<keyword evidence="3" id="KW-0408">Iron</keyword>
<dbReference type="GO" id="GO:0046872">
    <property type="term" value="F:metal ion binding"/>
    <property type="evidence" value="ECO:0007669"/>
    <property type="project" value="UniProtKB-KW"/>
</dbReference>
<name>A0A1X7ENR5_9BACT</name>
<keyword evidence="2" id="KW-0479">Metal-binding</keyword>
<dbReference type="PANTHER" id="PTHR46663:SF4">
    <property type="entry name" value="DIGUANYLATE CYCLASE DGCT-RELATED"/>
    <property type="match status" value="1"/>
</dbReference>
<dbReference type="InterPro" id="IPR001610">
    <property type="entry name" value="PAC"/>
</dbReference>
<dbReference type="EMBL" id="FWZU01000005">
    <property type="protein sequence ID" value="SMF36791.1"/>
    <property type="molecule type" value="Genomic_DNA"/>
</dbReference>
<evidence type="ECO:0000256" key="2">
    <source>
        <dbReference type="ARBA" id="ARBA00022723"/>
    </source>
</evidence>
<dbReference type="InterPro" id="IPR035965">
    <property type="entry name" value="PAS-like_dom_sf"/>
</dbReference>
<dbReference type="SMART" id="SM00091">
    <property type="entry name" value="PAS"/>
    <property type="match status" value="1"/>
</dbReference>
<dbReference type="Pfam" id="PF08447">
    <property type="entry name" value="PAS_3"/>
    <property type="match status" value="1"/>
</dbReference>
<dbReference type="InterPro" id="IPR013655">
    <property type="entry name" value="PAS_fold_3"/>
</dbReference>
<organism evidence="7 8">
    <name type="scientific">Desulfovibrio gilichinskyi</name>
    <dbReference type="NCBI Taxonomy" id="1519643"/>
    <lineage>
        <taxon>Bacteria</taxon>
        <taxon>Pseudomonadati</taxon>
        <taxon>Thermodesulfobacteriota</taxon>
        <taxon>Desulfovibrionia</taxon>
        <taxon>Desulfovibrionales</taxon>
        <taxon>Desulfovibrionaceae</taxon>
        <taxon>Desulfovibrio</taxon>
    </lineage>
</organism>
<dbReference type="InterPro" id="IPR035938">
    <property type="entry name" value="Hemerythrin-like_sf"/>
</dbReference>
<feature type="domain" description="GGDEF" evidence="6">
    <location>
        <begin position="162"/>
        <end position="295"/>
    </location>
</feature>
<protein>
    <submittedName>
        <fullName evidence="7">PAS domain S-box-containing protein/diguanylate cyclase (GGDEF) domain-containing protein/hemerythrin-like metal-binding domain protein</fullName>
    </submittedName>
</protein>
<feature type="domain" description="PAS" evidence="4">
    <location>
        <begin position="19"/>
        <end position="74"/>
    </location>
</feature>
<dbReference type="STRING" id="1519643.SAMN06295933_3205"/>
<reference evidence="8" key="1">
    <citation type="submission" date="2017-04" db="EMBL/GenBank/DDBJ databases">
        <authorList>
            <person name="Varghese N."/>
            <person name="Submissions S."/>
        </authorList>
    </citation>
    <scope>NUCLEOTIDE SEQUENCE [LARGE SCALE GENOMIC DNA]</scope>
    <source>
        <strain evidence="8">K3S</strain>
    </source>
</reference>
<dbReference type="NCBIfam" id="TIGR00229">
    <property type="entry name" value="sensory_box"/>
    <property type="match status" value="1"/>
</dbReference>
<evidence type="ECO:0000259" key="4">
    <source>
        <dbReference type="PROSITE" id="PS50112"/>
    </source>
</evidence>
<dbReference type="SUPFAM" id="SSF47188">
    <property type="entry name" value="Hemerythrin-like"/>
    <property type="match status" value="1"/>
</dbReference>
<dbReference type="Pfam" id="PF01814">
    <property type="entry name" value="Hemerythrin"/>
    <property type="match status" value="1"/>
</dbReference>
<dbReference type="PROSITE" id="PS50113">
    <property type="entry name" value="PAC"/>
    <property type="match status" value="1"/>
</dbReference>